<dbReference type="KEGG" id="dci:113468223"/>
<protein>
    <submittedName>
        <fullName evidence="4">Myosin-11-like</fullName>
    </submittedName>
</protein>
<dbReference type="AlphaFoldDB" id="A0A3Q0IX30"/>
<reference evidence="4" key="1">
    <citation type="submission" date="2025-08" db="UniProtKB">
        <authorList>
            <consortium name="RefSeq"/>
        </authorList>
    </citation>
    <scope>IDENTIFICATION</scope>
</reference>
<evidence type="ECO:0000313" key="3">
    <source>
        <dbReference type="Proteomes" id="UP000079169"/>
    </source>
</evidence>
<dbReference type="STRING" id="121845.A0A3Q0IX30"/>
<feature type="coiled-coil region" evidence="1">
    <location>
        <begin position="452"/>
        <end position="904"/>
    </location>
</feature>
<evidence type="ECO:0000256" key="2">
    <source>
        <dbReference type="SAM" id="MobiDB-lite"/>
    </source>
</evidence>
<keyword evidence="3" id="KW-1185">Reference proteome</keyword>
<feature type="compositionally biased region" description="Low complexity" evidence="2">
    <location>
        <begin position="943"/>
        <end position="956"/>
    </location>
</feature>
<feature type="region of interest" description="Disordered" evidence="2">
    <location>
        <begin position="1"/>
        <end position="29"/>
    </location>
</feature>
<proteinExistence type="predicted"/>
<gene>
    <name evidence="4" type="primary">LOC113468223</name>
</gene>
<evidence type="ECO:0000256" key="1">
    <source>
        <dbReference type="SAM" id="Coils"/>
    </source>
</evidence>
<accession>A0A3Q0IX30</accession>
<name>A0A3Q0IX30_DIACI</name>
<feature type="coiled-coil region" evidence="1">
    <location>
        <begin position="35"/>
        <end position="238"/>
    </location>
</feature>
<dbReference type="GeneID" id="113468223"/>
<evidence type="ECO:0000313" key="4">
    <source>
        <dbReference type="RefSeq" id="XP_026680797.1"/>
    </source>
</evidence>
<dbReference type="PaxDb" id="121845-A0A3Q0IX30"/>
<organism evidence="3 4">
    <name type="scientific">Diaphorina citri</name>
    <name type="common">Asian citrus psyllid</name>
    <dbReference type="NCBI Taxonomy" id="121845"/>
    <lineage>
        <taxon>Eukaryota</taxon>
        <taxon>Metazoa</taxon>
        <taxon>Ecdysozoa</taxon>
        <taxon>Arthropoda</taxon>
        <taxon>Hexapoda</taxon>
        <taxon>Insecta</taxon>
        <taxon>Pterygota</taxon>
        <taxon>Neoptera</taxon>
        <taxon>Paraneoptera</taxon>
        <taxon>Hemiptera</taxon>
        <taxon>Sternorrhyncha</taxon>
        <taxon>Psylloidea</taxon>
        <taxon>Psyllidae</taxon>
        <taxon>Diaphorininae</taxon>
        <taxon>Diaphorina</taxon>
    </lineage>
</organism>
<dbReference type="RefSeq" id="XP_026680797.1">
    <property type="nucleotide sequence ID" value="XM_026824996.1"/>
</dbReference>
<feature type="region of interest" description="Disordered" evidence="2">
    <location>
        <begin position="912"/>
        <end position="956"/>
    </location>
</feature>
<dbReference type="Proteomes" id="UP000079169">
    <property type="component" value="Unplaced"/>
</dbReference>
<keyword evidence="1" id="KW-0175">Coiled coil</keyword>
<feature type="non-terminal residue" evidence="4">
    <location>
        <position position="981"/>
    </location>
</feature>
<feature type="region of interest" description="Disordered" evidence="2">
    <location>
        <begin position="287"/>
        <end position="306"/>
    </location>
</feature>
<dbReference type="SUPFAM" id="SSF57997">
    <property type="entry name" value="Tropomyosin"/>
    <property type="match status" value="1"/>
</dbReference>
<sequence>MLEKKLTVQPSRRDQGTCVEDKHPTEGKQETTKLIEEFKDQKENNKMILNKLEHLESLYTLITNKDDLVKELELYNQAKSKVTNLESEIMMFKCKNTEMKEKLNQMKAEIKQYEKLTSELKQNLKEEKNKNEECCKKYEELKDENDNLQSQVCNLSADLENIKKDDDMRNKYEHTKSLLELTNEKLENLKMDYETVKKELSDRNEKYICDHRMLKQELELAEKSKQEISAQYEITKLELKSSNDYVTELKSHYEILLTQPSREPCKLLSSLSSTKYLSLGRDIPSPDLGIDSDHGRVSNSETSDNPVDFQARERELRLKYSRRETELKRQLETLTLNNSEIILERARLANEKLRLQQEMRDKSGAVPLNVYTLLDDPRTTTFPHASMSLAKGFANPKYSHGPVSLPLGFNSPSLLHDLTLFRPTNSTHKRQSNLKIMDKHPTEGKQETTKLIEEFKDQKENNKMILNKLEHLESLYTLITNKDDLVKELELYNQAKSKVTNLESEIMMFKCKNTEMKEKLNQMKAEIKQYEKLTSELKQNLKEEKNKNEECCKKYEELKDENDNLQSQVCNLSADLENIKKDDDMRNKYEHTKSLLELTNEKLENLKMDYETVKKELSDRNEKYICDHRMLKQELELAEKSKQEISAQYEITKLELKSSNDYVTELKSHYEILLTQLSKSNETIDDLNSKLNQAKVDLEHSSNKLDLMNSNLSETQETLTQLKLNLNDEIHNSKLYKDENERLMNKISVMENNKRTWEKEINALRLTLKKYRENEEKEMSKHTELVCEMTRKIEEFKHERIQLNYDIRELKRKIEELTKEKEEMSRKFEETQEKVLKQNDRALQEIQNEMKVKLESANEKIVQKDDKLEQIEDLYKVQILEQLKVQLEKRVDELEVSNMELEAKLASYGSGGKFSDHELTSGGEEGYPGSPRRSLCTPPPSPNRRGSSGSSPASPAQVSSLSFFLFFSYLSFYFKQKERGA</sequence>